<evidence type="ECO:0000313" key="3">
    <source>
        <dbReference type="WBParaSite" id="maker-unitig_40128-snap-gene-0.2-mRNA-1"/>
    </source>
</evidence>
<dbReference type="WBParaSite" id="maker-unitig_40128-snap-gene-0.2-mRNA-1">
    <property type="protein sequence ID" value="maker-unitig_40128-snap-gene-0.2-mRNA-1"/>
    <property type="gene ID" value="maker-unitig_40128-snap-gene-0.2"/>
</dbReference>
<feature type="chain" id="PRO_5009318741" evidence="1">
    <location>
        <begin position="34"/>
        <end position="88"/>
    </location>
</feature>
<evidence type="ECO:0000256" key="1">
    <source>
        <dbReference type="SAM" id="SignalP"/>
    </source>
</evidence>
<sequence>CWLDPRENASKTVGPATIELILLLLRQVLSTRSAPVGGRIHQISVRSANQNAIWSTACCPALRTLWLCWPRIWCRVSDNCLLALSGAT</sequence>
<organism evidence="2 3">
    <name type="scientific">Macrostomum lignano</name>
    <dbReference type="NCBI Taxonomy" id="282301"/>
    <lineage>
        <taxon>Eukaryota</taxon>
        <taxon>Metazoa</taxon>
        <taxon>Spiralia</taxon>
        <taxon>Lophotrochozoa</taxon>
        <taxon>Platyhelminthes</taxon>
        <taxon>Rhabditophora</taxon>
        <taxon>Macrostomorpha</taxon>
        <taxon>Macrostomida</taxon>
        <taxon>Macrostomidae</taxon>
        <taxon>Macrostomum</taxon>
    </lineage>
</organism>
<evidence type="ECO:0000313" key="2">
    <source>
        <dbReference type="Proteomes" id="UP000095280"/>
    </source>
</evidence>
<proteinExistence type="predicted"/>
<feature type="signal peptide" evidence="1">
    <location>
        <begin position="1"/>
        <end position="33"/>
    </location>
</feature>
<dbReference type="Proteomes" id="UP000095280">
    <property type="component" value="Unplaced"/>
</dbReference>
<protein>
    <submittedName>
        <fullName evidence="3">Secreted protein</fullName>
    </submittedName>
</protein>
<accession>A0A1I8FM95</accession>
<name>A0A1I8FM95_9PLAT</name>
<keyword evidence="2" id="KW-1185">Reference proteome</keyword>
<keyword evidence="1" id="KW-0732">Signal</keyword>
<dbReference type="AlphaFoldDB" id="A0A1I8FM95"/>
<reference evidence="3" key="1">
    <citation type="submission" date="2016-11" db="UniProtKB">
        <authorList>
            <consortium name="WormBaseParasite"/>
        </authorList>
    </citation>
    <scope>IDENTIFICATION</scope>
</reference>